<keyword evidence="2" id="KW-0012">Acyltransferase</keyword>
<keyword evidence="1" id="KW-0808">Transferase</keyword>
<dbReference type="PANTHER" id="PTHR43877">
    <property type="entry name" value="AMINOALKYLPHOSPHONATE N-ACETYLTRANSFERASE-RELATED-RELATED"/>
    <property type="match status" value="1"/>
</dbReference>
<evidence type="ECO:0000256" key="2">
    <source>
        <dbReference type="ARBA" id="ARBA00023315"/>
    </source>
</evidence>
<dbReference type="InterPro" id="IPR016181">
    <property type="entry name" value="Acyl_CoA_acyltransferase"/>
</dbReference>
<dbReference type="CDD" id="cd04301">
    <property type="entry name" value="NAT_SF"/>
    <property type="match status" value="1"/>
</dbReference>
<gene>
    <name evidence="4" type="ORF">LH22_09395</name>
</gene>
<evidence type="ECO:0000313" key="5">
    <source>
        <dbReference type="Proteomes" id="UP000029495"/>
    </source>
</evidence>
<reference evidence="4 5" key="1">
    <citation type="submission" date="2014-09" db="EMBL/GenBank/DDBJ databases">
        <authorList>
            <person name="Chan K.-G."/>
        </authorList>
    </citation>
    <scope>NUCLEOTIDE SEQUENCE [LARGE SCALE GENOMIC DNA]</scope>
    <source>
        <strain evidence="4 5">ND04</strain>
    </source>
</reference>
<accession>A0ABM5RI78</accession>
<dbReference type="Proteomes" id="UP000029495">
    <property type="component" value="Chromosome"/>
</dbReference>
<dbReference type="EMBL" id="CP009454">
    <property type="protein sequence ID" value="AIR85670.1"/>
    <property type="molecule type" value="Genomic_DNA"/>
</dbReference>
<sequence length="150" mass="16953">MDIRLFEEADRPFLRTLFLAARRHSWTWLDGDDWALEDLDGVILGETVLVAFVEGHRAGFAGILPNDNFLHSLYVDPDFQGRGIGSALLEAVQRRFTSTGALKCLMLNEPAQAFYLKHGWQREATGESEQGKYVLMHFPLTTRASGKTLR</sequence>
<feature type="domain" description="N-acetyltransferase" evidence="3">
    <location>
        <begin position="1"/>
        <end position="141"/>
    </location>
</feature>
<dbReference type="InterPro" id="IPR000182">
    <property type="entry name" value="GNAT_dom"/>
</dbReference>
<protein>
    <submittedName>
        <fullName evidence="4">GCN5 family acetyltransferase</fullName>
    </submittedName>
</protein>
<evidence type="ECO:0000259" key="3">
    <source>
        <dbReference type="PROSITE" id="PS51186"/>
    </source>
</evidence>
<organism evidence="4 5">
    <name type="scientific">Pantoea rwandensis</name>
    <dbReference type="NCBI Taxonomy" id="1076550"/>
    <lineage>
        <taxon>Bacteria</taxon>
        <taxon>Pseudomonadati</taxon>
        <taxon>Pseudomonadota</taxon>
        <taxon>Gammaproteobacteria</taxon>
        <taxon>Enterobacterales</taxon>
        <taxon>Erwiniaceae</taxon>
        <taxon>Pantoea</taxon>
    </lineage>
</organism>
<dbReference type="RefSeq" id="WP_038645879.1">
    <property type="nucleotide sequence ID" value="NZ_CP009454.1"/>
</dbReference>
<evidence type="ECO:0000256" key="1">
    <source>
        <dbReference type="ARBA" id="ARBA00022679"/>
    </source>
</evidence>
<name>A0ABM5RI78_9GAMM</name>
<proteinExistence type="predicted"/>
<evidence type="ECO:0000313" key="4">
    <source>
        <dbReference type="EMBL" id="AIR85670.1"/>
    </source>
</evidence>
<dbReference type="PROSITE" id="PS51186">
    <property type="entry name" value="GNAT"/>
    <property type="match status" value="1"/>
</dbReference>
<dbReference type="Pfam" id="PF00583">
    <property type="entry name" value="Acetyltransf_1"/>
    <property type="match status" value="1"/>
</dbReference>
<keyword evidence="5" id="KW-1185">Reference proteome</keyword>
<dbReference type="InterPro" id="IPR050832">
    <property type="entry name" value="Bact_Acetyltransf"/>
</dbReference>
<dbReference type="Gene3D" id="3.40.630.30">
    <property type="match status" value="1"/>
</dbReference>
<dbReference type="SUPFAM" id="SSF55729">
    <property type="entry name" value="Acyl-CoA N-acyltransferases (Nat)"/>
    <property type="match status" value="1"/>
</dbReference>